<keyword evidence="1" id="KW-0732">Signal</keyword>
<protein>
    <submittedName>
        <fullName evidence="3">Thermonuclease family protein</fullName>
    </submittedName>
</protein>
<dbReference type="Gene3D" id="2.40.50.90">
    <property type="match status" value="1"/>
</dbReference>
<organism evidence="3 4">
    <name type="scientific">Ramlibacter algicola</name>
    <dbReference type="NCBI Taxonomy" id="2795217"/>
    <lineage>
        <taxon>Bacteria</taxon>
        <taxon>Pseudomonadati</taxon>
        <taxon>Pseudomonadota</taxon>
        <taxon>Betaproteobacteria</taxon>
        <taxon>Burkholderiales</taxon>
        <taxon>Comamonadaceae</taxon>
        <taxon>Ramlibacter</taxon>
    </lineage>
</organism>
<dbReference type="PROSITE" id="PS50830">
    <property type="entry name" value="TNASE_3"/>
    <property type="match status" value="1"/>
</dbReference>
<dbReference type="InterPro" id="IPR035437">
    <property type="entry name" value="SNase_OB-fold_sf"/>
</dbReference>
<dbReference type="InterPro" id="IPR016071">
    <property type="entry name" value="Staphylococal_nuclease_OB-fold"/>
</dbReference>
<sequence length="165" mass="18290">MRLLLALILAFALTGVAEAKAPRTFTGTVTSVVDGDTVWVRPSWGGAAIEIRVQGIDAPETCQAWGGQAKDALRQHLLRKPVTVQDIGRDMYGRHLARLARDGEDVGAWMVYNGLAWAGRWRGRAGPYARLQTQAVHARRGLWSQPATEPWRFRRQHGGCPRPAR</sequence>
<reference evidence="3" key="1">
    <citation type="submission" date="2020-12" db="EMBL/GenBank/DDBJ databases">
        <title>Ramlibacter sp. nov., isolated from a freshwater alga, Cryptomonas.</title>
        <authorList>
            <person name="Kim H.M."/>
            <person name="Jeon C.O."/>
        </authorList>
    </citation>
    <scope>NUCLEOTIDE SEQUENCE</scope>
    <source>
        <strain evidence="3">CrO1</strain>
    </source>
</reference>
<dbReference type="PANTHER" id="PTHR12302">
    <property type="entry name" value="EBNA2 BINDING PROTEIN P100"/>
    <property type="match status" value="1"/>
</dbReference>
<dbReference type="SUPFAM" id="SSF50199">
    <property type="entry name" value="Staphylococcal nuclease"/>
    <property type="match status" value="1"/>
</dbReference>
<evidence type="ECO:0000259" key="2">
    <source>
        <dbReference type="PROSITE" id="PS50830"/>
    </source>
</evidence>
<dbReference type="SMART" id="SM00318">
    <property type="entry name" value="SNc"/>
    <property type="match status" value="1"/>
</dbReference>
<dbReference type="Pfam" id="PF00565">
    <property type="entry name" value="SNase"/>
    <property type="match status" value="1"/>
</dbReference>
<keyword evidence="4" id="KW-1185">Reference proteome</keyword>
<evidence type="ECO:0000256" key="1">
    <source>
        <dbReference type="SAM" id="SignalP"/>
    </source>
</evidence>
<dbReference type="Proteomes" id="UP000617041">
    <property type="component" value="Unassembled WGS sequence"/>
</dbReference>
<dbReference type="RefSeq" id="WP_200786371.1">
    <property type="nucleotide sequence ID" value="NZ_JAEDAO010000001.1"/>
</dbReference>
<feature type="chain" id="PRO_5037044915" evidence="1">
    <location>
        <begin position="20"/>
        <end position="165"/>
    </location>
</feature>
<proteinExistence type="predicted"/>
<dbReference type="AlphaFoldDB" id="A0A934PYQ3"/>
<gene>
    <name evidence="3" type="ORF">I8E28_03060</name>
</gene>
<evidence type="ECO:0000313" key="3">
    <source>
        <dbReference type="EMBL" id="MBK0391563.1"/>
    </source>
</evidence>
<feature type="signal peptide" evidence="1">
    <location>
        <begin position="1"/>
        <end position="19"/>
    </location>
</feature>
<name>A0A934PYQ3_9BURK</name>
<feature type="domain" description="TNase-like" evidence="2">
    <location>
        <begin position="23"/>
        <end position="145"/>
    </location>
</feature>
<evidence type="ECO:0000313" key="4">
    <source>
        <dbReference type="Proteomes" id="UP000617041"/>
    </source>
</evidence>
<dbReference type="EMBL" id="JAEDAO010000001">
    <property type="protein sequence ID" value="MBK0391563.1"/>
    <property type="molecule type" value="Genomic_DNA"/>
</dbReference>
<dbReference type="PANTHER" id="PTHR12302:SF26">
    <property type="entry name" value="BLR1266 PROTEIN"/>
    <property type="match status" value="1"/>
</dbReference>
<comment type="caution">
    <text evidence="3">The sequence shown here is derived from an EMBL/GenBank/DDBJ whole genome shotgun (WGS) entry which is preliminary data.</text>
</comment>
<accession>A0A934PYQ3</accession>